<name>R8Y1S6_ACICA</name>
<protein>
    <submittedName>
        <fullName evidence="1">Uncharacterized protein</fullName>
    </submittedName>
</protein>
<dbReference type="HOGENOM" id="CLU_3075680_0_0_6"/>
<dbReference type="AlphaFoldDB" id="R8Y1S6"/>
<dbReference type="EMBL" id="APQJ01000008">
    <property type="protein sequence ID" value="EOQ63051.1"/>
    <property type="molecule type" value="Genomic_DNA"/>
</dbReference>
<dbReference type="Proteomes" id="UP000014041">
    <property type="component" value="Unassembled WGS sequence"/>
</dbReference>
<comment type="caution">
    <text evidence="1">The sequence shown here is derived from an EMBL/GenBank/DDBJ whole genome shotgun (WGS) entry which is preliminary data.</text>
</comment>
<reference evidence="1 2" key="1">
    <citation type="submission" date="2013-02" db="EMBL/GenBank/DDBJ databases">
        <title>The Genome Sequence of Acinetobacter sp. ANC 3811.</title>
        <authorList>
            <consortium name="The Broad Institute Genome Sequencing Platform"/>
            <consortium name="The Broad Institute Genome Sequencing Center for Infectious Disease"/>
            <person name="Cerqueira G."/>
            <person name="Feldgarden M."/>
            <person name="Courvalin P."/>
            <person name="Perichon B."/>
            <person name="Grillot-Courvalin C."/>
            <person name="Clermont D."/>
            <person name="Rocha E."/>
            <person name="Yoon E.-J."/>
            <person name="Nemec A."/>
            <person name="Walker B."/>
            <person name="Young S.K."/>
            <person name="Zeng Q."/>
            <person name="Gargeya S."/>
            <person name="Fitzgerald M."/>
            <person name="Haas B."/>
            <person name="Abouelleil A."/>
            <person name="Alvarado L."/>
            <person name="Arachchi H.M."/>
            <person name="Berlin A.M."/>
            <person name="Chapman S.B."/>
            <person name="Dewar J."/>
            <person name="Goldberg J."/>
            <person name="Griggs A."/>
            <person name="Gujja S."/>
            <person name="Hansen M."/>
            <person name="Howarth C."/>
            <person name="Imamovic A."/>
            <person name="Larimer J."/>
            <person name="McCowan C."/>
            <person name="Murphy C."/>
            <person name="Neiman D."/>
            <person name="Pearson M."/>
            <person name="Priest M."/>
            <person name="Roberts A."/>
            <person name="Saif S."/>
            <person name="Shea T."/>
            <person name="Sisk P."/>
            <person name="Sykes S."/>
            <person name="Wortman J."/>
            <person name="Nusbaum C."/>
            <person name="Birren B."/>
        </authorList>
    </citation>
    <scope>NUCLEOTIDE SEQUENCE [LARGE SCALE GENOMIC DNA]</scope>
    <source>
        <strain evidence="1 2">ANC 3811</strain>
    </source>
</reference>
<evidence type="ECO:0000313" key="1">
    <source>
        <dbReference type="EMBL" id="EOQ63051.1"/>
    </source>
</evidence>
<proteinExistence type="predicted"/>
<sequence>MYFIYSHDISLFSIFKEGVEKIKRTLNQTIESSKFGPNQRFASSSVQPLRFA</sequence>
<accession>R8Y1S6</accession>
<organism evidence="1 2">
    <name type="scientific">Acinetobacter calcoaceticus ANC 3811</name>
    <dbReference type="NCBI Taxonomy" id="1217690"/>
    <lineage>
        <taxon>Bacteria</taxon>
        <taxon>Pseudomonadati</taxon>
        <taxon>Pseudomonadota</taxon>
        <taxon>Gammaproteobacteria</taxon>
        <taxon>Moraxellales</taxon>
        <taxon>Moraxellaceae</taxon>
        <taxon>Acinetobacter</taxon>
        <taxon>Acinetobacter calcoaceticus/baumannii complex</taxon>
    </lineage>
</organism>
<evidence type="ECO:0000313" key="2">
    <source>
        <dbReference type="Proteomes" id="UP000014041"/>
    </source>
</evidence>
<gene>
    <name evidence="1" type="ORF">F935_02144</name>
</gene>